<organism evidence="3 5">
    <name type="scientific">Rotaria magnacalcarata</name>
    <dbReference type="NCBI Taxonomy" id="392030"/>
    <lineage>
        <taxon>Eukaryota</taxon>
        <taxon>Metazoa</taxon>
        <taxon>Spiralia</taxon>
        <taxon>Gnathifera</taxon>
        <taxon>Rotifera</taxon>
        <taxon>Eurotatoria</taxon>
        <taxon>Bdelloidea</taxon>
        <taxon>Philodinida</taxon>
        <taxon>Philodinidae</taxon>
        <taxon>Rotaria</taxon>
    </lineage>
</organism>
<evidence type="ECO:0000313" key="2">
    <source>
        <dbReference type="EMBL" id="CAF4149638.1"/>
    </source>
</evidence>
<dbReference type="EMBL" id="CAJOBJ010085677">
    <property type="protein sequence ID" value="CAF4519489.1"/>
    <property type="molecule type" value="Genomic_DNA"/>
</dbReference>
<evidence type="ECO:0000313" key="3">
    <source>
        <dbReference type="EMBL" id="CAF4384447.1"/>
    </source>
</evidence>
<accession>A0A8S2VGG2</accession>
<dbReference type="EMBL" id="CAJOBH010052182">
    <property type="protein sequence ID" value="CAF4384447.1"/>
    <property type="molecule type" value="Genomic_DNA"/>
</dbReference>
<protein>
    <submittedName>
        <fullName evidence="3">Uncharacterized protein</fullName>
    </submittedName>
</protein>
<comment type="caution">
    <text evidence="3">The sequence shown here is derived from an EMBL/GenBank/DDBJ whole genome shotgun (WGS) entry which is preliminary data.</text>
</comment>
<gene>
    <name evidence="3" type="ORF">BYL167_LOCUS30879</name>
    <name evidence="2" type="ORF">GIL414_LOCUS19454</name>
    <name evidence="4" type="ORF">GIL414_LOCUS35552</name>
</gene>
<reference evidence="3" key="1">
    <citation type="submission" date="2021-02" db="EMBL/GenBank/DDBJ databases">
        <authorList>
            <person name="Nowell W R."/>
        </authorList>
    </citation>
    <scope>NUCLEOTIDE SEQUENCE</scope>
</reference>
<proteinExistence type="predicted"/>
<dbReference type="EMBL" id="CAJOBJ010009930">
    <property type="protein sequence ID" value="CAF4149638.1"/>
    <property type="molecule type" value="Genomic_DNA"/>
</dbReference>
<dbReference type="AlphaFoldDB" id="A0A8S2VGG2"/>
<evidence type="ECO:0000313" key="5">
    <source>
        <dbReference type="Proteomes" id="UP000681967"/>
    </source>
</evidence>
<dbReference type="Proteomes" id="UP000681720">
    <property type="component" value="Unassembled WGS sequence"/>
</dbReference>
<feature type="region of interest" description="Disordered" evidence="1">
    <location>
        <begin position="1"/>
        <end position="23"/>
    </location>
</feature>
<sequence>TWRRNLHQFDEENENNKQELTDTIEMPNIDEINQPISIDDQATR</sequence>
<feature type="non-terminal residue" evidence="3">
    <location>
        <position position="1"/>
    </location>
</feature>
<evidence type="ECO:0000313" key="4">
    <source>
        <dbReference type="EMBL" id="CAF4519489.1"/>
    </source>
</evidence>
<dbReference type="Proteomes" id="UP000681967">
    <property type="component" value="Unassembled WGS sequence"/>
</dbReference>
<feature type="compositionally biased region" description="Basic and acidic residues" evidence="1">
    <location>
        <begin position="7"/>
        <end position="20"/>
    </location>
</feature>
<evidence type="ECO:0000256" key="1">
    <source>
        <dbReference type="SAM" id="MobiDB-lite"/>
    </source>
</evidence>
<name>A0A8S2VGG2_9BILA</name>